<name>A0A2I0K9E3_PUNGR</name>
<evidence type="ECO:0000256" key="2">
    <source>
        <dbReference type="SAM" id="Phobius"/>
    </source>
</evidence>
<reference evidence="3 4" key="1">
    <citation type="submission" date="2017-11" db="EMBL/GenBank/DDBJ databases">
        <title>De-novo sequencing of pomegranate (Punica granatum L.) genome.</title>
        <authorList>
            <person name="Akparov Z."/>
            <person name="Amiraslanov A."/>
            <person name="Hajiyeva S."/>
            <person name="Abbasov M."/>
            <person name="Kaur K."/>
            <person name="Hamwieh A."/>
            <person name="Solovyev V."/>
            <person name="Salamov A."/>
            <person name="Braich B."/>
            <person name="Kosarev P."/>
            <person name="Mahmoud A."/>
            <person name="Hajiyev E."/>
            <person name="Babayeva S."/>
            <person name="Izzatullayeva V."/>
            <person name="Mammadov A."/>
            <person name="Mammadov A."/>
            <person name="Sharifova S."/>
            <person name="Ojaghi J."/>
            <person name="Eynullazada K."/>
            <person name="Bayramov B."/>
            <person name="Abdulazimova A."/>
            <person name="Shahmuradov I."/>
        </authorList>
    </citation>
    <scope>NUCLEOTIDE SEQUENCE [LARGE SCALE GENOMIC DNA]</scope>
    <source>
        <strain evidence="4">cv. AG2017</strain>
        <tissue evidence="3">Leaf</tissue>
    </source>
</reference>
<accession>A0A2I0K9E3</accession>
<protein>
    <submittedName>
        <fullName evidence="3">Uncharacterized protein</fullName>
    </submittedName>
</protein>
<feature type="region of interest" description="Disordered" evidence="1">
    <location>
        <begin position="1"/>
        <end position="35"/>
    </location>
</feature>
<comment type="caution">
    <text evidence="3">The sequence shown here is derived from an EMBL/GenBank/DDBJ whole genome shotgun (WGS) entry which is preliminary data.</text>
</comment>
<keyword evidence="2" id="KW-0472">Membrane</keyword>
<dbReference type="AlphaFoldDB" id="A0A2I0K9E3"/>
<proteinExistence type="predicted"/>
<dbReference type="EMBL" id="PGOL01000824">
    <property type="protein sequence ID" value="PKI64356.1"/>
    <property type="molecule type" value="Genomic_DNA"/>
</dbReference>
<dbReference type="Proteomes" id="UP000233551">
    <property type="component" value="Unassembled WGS sequence"/>
</dbReference>
<keyword evidence="2" id="KW-1133">Transmembrane helix</keyword>
<sequence>MPSSGLLPKSPQGGTNDRAGAAATREEEEVDHAAGGGVRTVVPKAAALHKVSKLFFLAFLGPSLFLTVGYNFTCVSFIKSTKENRTPANLRLRLGGSEMSSRENCIVLNFLNF</sequence>
<keyword evidence="4" id="KW-1185">Reference proteome</keyword>
<organism evidence="3 4">
    <name type="scientific">Punica granatum</name>
    <name type="common">Pomegranate</name>
    <dbReference type="NCBI Taxonomy" id="22663"/>
    <lineage>
        <taxon>Eukaryota</taxon>
        <taxon>Viridiplantae</taxon>
        <taxon>Streptophyta</taxon>
        <taxon>Embryophyta</taxon>
        <taxon>Tracheophyta</taxon>
        <taxon>Spermatophyta</taxon>
        <taxon>Magnoliopsida</taxon>
        <taxon>eudicotyledons</taxon>
        <taxon>Gunneridae</taxon>
        <taxon>Pentapetalae</taxon>
        <taxon>rosids</taxon>
        <taxon>malvids</taxon>
        <taxon>Myrtales</taxon>
        <taxon>Lythraceae</taxon>
        <taxon>Punica</taxon>
    </lineage>
</organism>
<gene>
    <name evidence="3" type="ORF">CRG98_015216</name>
</gene>
<keyword evidence="2" id="KW-0812">Transmembrane</keyword>
<evidence type="ECO:0000313" key="4">
    <source>
        <dbReference type="Proteomes" id="UP000233551"/>
    </source>
</evidence>
<evidence type="ECO:0000313" key="3">
    <source>
        <dbReference type="EMBL" id="PKI64356.1"/>
    </source>
</evidence>
<evidence type="ECO:0000256" key="1">
    <source>
        <dbReference type="SAM" id="MobiDB-lite"/>
    </source>
</evidence>
<feature type="transmembrane region" description="Helical" evidence="2">
    <location>
        <begin position="54"/>
        <end position="78"/>
    </location>
</feature>